<reference evidence="3" key="1">
    <citation type="submission" date="2023-01" db="EMBL/GenBank/DDBJ databases">
        <title>Genome assembly of the deep-sea coral Lophelia pertusa.</title>
        <authorList>
            <person name="Herrera S."/>
            <person name="Cordes E."/>
        </authorList>
    </citation>
    <scope>NUCLEOTIDE SEQUENCE</scope>
    <source>
        <strain evidence="3">USNM1676648</strain>
        <tissue evidence="3">Polyp</tissue>
    </source>
</reference>
<dbReference type="GO" id="GO:0071539">
    <property type="term" value="P:protein localization to centrosome"/>
    <property type="evidence" value="ECO:0007669"/>
    <property type="project" value="TreeGrafter"/>
</dbReference>
<organism evidence="3 4">
    <name type="scientific">Desmophyllum pertusum</name>
    <dbReference type="NCBI Taxonomy" id="174260"/>
    <lineage>
        <taxon>Eukaryota</taxon>
        <taxon>Metazoa</taxon>
        <taxon>Cnidaria</taxon>
        <taxon>Anthozoa</taxon>
        <taxon>Hexacorallia</taxon>
        <taxon>Scleractinia</taxon>
        <taxon>Caryophylliina</taxon>
        <taxon>Caryophylliidae</taxon>
        <taxon>Desmophyllum</taxon>
    </lineage>
</organism>
<keyword evidence="4" id="KW-1185">Reference proteome</keyword>
<dbReference type="GO" id="GO:0005814">
    <property type="term" value="C:centriole"/>
    <property type="evidence" value="ECO:0007669"/>
    <property type="project" value="TreeGrafter"/>
</dbReference>
<feature type="compositionally biased region" description="Basic and acidic residues" evidence="1">
    <location>
        <begin position="526"/>
        <end position="549"/>
    </location>
</feature>
<dbReference type="AlphaFoldDB" id="A0A9X0A1E8"/>
<dbReference type="Pfam" id="PF25339">
    <property type="entry name" value="C2_C2CD3_N"/>
    <property type="match status" value="1"/>
</dbReference>
<evidence type="ECO:0000259" key="2">
    <source>
        <dbReference type="Pfam" id="PF25339"/>
    </source>
</evidence>
<dbReference type="OrthoDB" id="79771at2759"/>
<dbReference type="PANTHER" id="PTHR21254">
    <property type="entry name" value="C2 DOMAIN-CONTAINING PROTEIN 3"/>
    <property type="match status" value="1"/>
</dbReference>
<name>A0A9X0A1E8_9CNID</name>
<gene>
    <name evidence="3" type="primary">C2CD3_1</name>
    <name evidence="3" type="ORF">OS493_019458</name>
</gene>
<feature type="region of interest" description="Disordered" evidence="1">
    <location>
        <begin position="1"/>
        <end position="39"/>
    </location>
</feature>
<dbReference type="PANTHER" id="PTHR21254:SF1">
    <property type="entry name" value="C2 DOMAIN-CONTAINING PROTEIN 3"/>
    <property type="match status" value="1"/>
</dbReference>
<dbReference type="EMBL" id="MU825407">
    <property type="protein sequence ID" value="KAJ7391325.1"/>
    <property type="molecule type" value="Genomic_DNA"/>
</dbReference>
<accession>A0A9X0A1E8</accession>
<feature type="compositionally biased region" description="Basic residues" evidence="1">
    <location>
        <begin position="1"/>
        <end position="13"/>
    </location>
</feature>
<dbReference type="GO" id="GO:0034451">
    <property type="term" value="C:centriolar satellite"/>
    <property type="evidence" value="ECO:0007669"/>
    <property type="project" value="TreeGrafter"/>
</dbReference>
<feature type="compositionally biased region" description="Low complexity" evidence="1">
    <location>
        <begin position="550"/>
        <end position="559"/>
    </location>
</feature>
<dbReference type="InterPro" id="IPR057537">
    <property type="entry name" value="C2_C2CD3_N"/>
</dbReference>
<protein>
    <submittedName>
        <fullName evidence="3">C2 domain-containing protein 3</fullName>
    </submittedName>
</protein>
<dbReference type="Proteomes" id="UP001163046">
    <property type="component" value="Unassembled WGS sequence"/>
</dbReference>
<dbReference type="GO" id="GO:0060271">
    <property type="term" value="P:cilium assembly"/>
    <property type="evidence" value="ECO:0007669"/>
    <property type="project" value="TreeGrafter"/>
</dbReference>
<evidence type="ECO:0000313" key="4">
    <source>
        <dbReference type="Proteomes" id="UP001163046"/>
    </source>
</evidence>
<feature type="compositionally biased region" description="Polar residues" evidence="1">
    <location>
        <begin position="488"/>
        <end position="502"/>
    </location>
</feature>
<sequence>MVNYKRKGGKKTKTASNSSKKEKRTVTSTPSSTVSDHDRIPVVTSLPPAVDGHLRCFLRVSVPTIHWTIHKHPTDVQVRLKWWGEDGNGILFRPTDDKTDDQTRDHPRLTCVRYAVCSGPRQFNAYLKDMGALIFEVVHGPSLILLGQVRLADTLQLSASAPIQGFFDVTSITSPGEKLAVLYIALRFESISAAYSQLSSSIPTIDMEIDPQGWAADESDVQPTPPPPFLNQATPIAHPRQREQDMDPFVSPAVKGVKFAMTSPERLEYTAEHSLRSTPIAGKKEMEKDITEKIDHIGGTARSELIPVNSLLHGFRGANVSSDLIGALLHRGEKLREAMVMSADEDSDVNEPGGMGSIMERNTPPGKLFKAILTSDEPGLDESAVIESVFLHNNKAVDLVLGEEEMHYLEESPDTSPESSIVSEPGDPLHDDTLLKDLFYTTPAMQSDTDSDNTVITDDDDEESVTNTSQEEKYNKVSVKARHKHRSPQTMSKTSSTRTNKAVNHVEQSERTDGVSEVASMGYLDPKQRSTDDATEDHRDQHGPSRDSSDSFTSTTKSKVLSPNPHDFIENLGPEKLTALGRVDAARVMVDSLGITGENIKPGTYFVEYNFPTSTPASNQDKDITMATELTRIASKKIQGGVVLFNHRSVFPVLFNSAVIDYWWRLPLTFRLYFRESGQRVPAVVGVATFPLKTILQSDTLSSSASLQIKYDLRSKHKKSESSSSLYHTSGSDDHEYSSGSCGPLLVKVELMTDGKQLHVKPNTHRKPPLPTATDRIQVAKPAHPVIKNLGQVLMWHRTGQLKLSTNHTSGYTRQLIHLTLPLSMIEIL</sequence>
<proteinExistence type="predicted"/>
<evidence type="ECO:0000256" key="1">
    <source>
        <dbReference type="SAM" id="MobiDB-lite"/>
    </source>
</evidence>
<feature type="domain" description="C2CD3 N-terminal C2" evidence="2">
    <location>
        <begin position="44"/>
        <end position="190"/>
    </location>
</feature>
<comment type="caution">
    <text evidence="3">The sequence shown here is derived from an EMBL/GenBank/DDBJ whole genome shotgun (WGS) entry which is preliminary data.</text>
</comment>
<evidence type="ECO:0000313" key="3">
    <source>
        <dbReference type="EMBL" id="KAJ7391325.1"/>
    </source>
</evidence>
<dbReference type="GO" id="GO:0061511">
    <property type="term" value="P:centriole elongation"/>
    <property type="evidence" value="ECO:0007669"/>
    <property type="project" value="TreeGrafter"/>
</dbReference>
<feature type="region of interest" description="Disordered" evidence="1">
    <location>
        <begin position="408"/>
        <end position="570"/>
    </location>
</feature>